<feature type="region of interest" description="Disordered" evidence="1">
    <location>
        <begin position="1"/>
        <end position="45"/>
    </location>
</feature>
<protein>
    <submittedName>
        <fullName evidence="2">Uncharacterized protein</fullName>
    </submittedName>
</protein>
<feature type="region of interest" description="Disordered" evidence="1">
    <location>
        <begin position="213"/>
        <end position="244"/>
    </location>
</feature>
<reference evidence="3" key="2">
    <citation type="submission" date="2024-04" db="EMBL/GenBank/DDBJ databases">
        <authorList>
            <person name="Chen Y."/>
            <person name="Shah S."/>
            <person name="Dougan E. K."/>
            <person name="Thang M."/>
            <person name="Chan C."/>
        </authorList>
    </citation>
    <scope>NUCLEOTIDE SEQUENCE [LARGE SCALE GENOMIC DNA]</scope>
</reference>
<evidence type="ECO:0000313" key="2">
    <source>
        <dbReference type="EMBL" id="CAI4018012.1"/>
    </source>
</evidence>
<comment type="caution">
    <text evidence="2">The sequence shown here is derived from an EMBL/GenBank/DDBJ whole genome shotgun (WGS) entry which is preliminary data.</text>
</comment>
<gene>
    <name evidence="2" type="ORF">C1SCF055_LOCUS42614</name>
</gene>
<feature type="compositionally biased region" description="Acidic residues" evidence="1">
    <location>
        <begin position="22"/>
        <end position="40"/>
    </location>
</feature>
<dbReference type="EMBL" id="CAMXCT030006669">
    <property type="protein sequence ID" value="CAL4805324.1"/>
    <property type="molecule type" value="Genomic_DNA"/>
</dbReference>
<reference evidence="2" key="1">
    <citation type="submission" date="2022-10" db="EMBL/GenBank/DDBJ databases">
        <authorList>
            <person name="Chen Y."/>
            <person name="Dougan E. K."/>
            <person name="Chan C."/>
            <person name="Rhodes N."/>
            <person name="Thang M."/>
        </authorList>
    </citation>
    <scope>NUCLEOTIDE SEQUENCE</scope>
</reference>
<feature type="region of interest" description="Disordered" evidence="1">
    <location>
        <begin position="68"/>
        <end position="107"/>
    </location>
</feature>
<name>A0A9P1GNB1_9DINO</name>
<organism evidence="2">
    <name type="scientific">Cladocopium goreaui</name>
    <dbReference type="NCBI Taxonomy" id="2562237"/>
    <lineage>
        <taxon>Eukaryota</taxon>
        <taxon>Sar</taxon>
        <taxon>Alveolata</taxon>
        <taxon>Dinophyceae</taxon>
        <taxon>Suessiales</taxon>
        <taxon>Symbiodiniaceae</taxon>
        <taxon>Cladocopium</taxon>
    </lineage>
</organism>
<dbReference type="EMBL" id="CAMXCT020006669">
    <property type="protein sequence ID" value="CAL1171387.1"/>
    <property type="molecule type" value="Genomic_DNA"/>
</dbReference>
<dbReference type="EMBL" id="CAMXCT010006669">
    <property type="protein sequence ID" value="CAI4018012.1"/>
    <property type="molecule type" value="Genomic_DNA"/>
</dbReference>
<accession>A0A9P1GNB1</accession>
<evidence type="ECO:0000313" key="3">
    <source>
        <dbReference type="EMBL" id="CAL1171387.1"/>
    </source>
</evidence>
<dbReference type="Proteomes" id="UP001152797">
    <property type="component" value="Unassembled WGS sequence"/>
</dbReference>
<keyword evidence="4" id="KW-1185">Reference proteome</keyword>
<proteinExistence type="predicted"/>
<sequence>MAVDQDTEPTAYLDSLPRAGLEDDTDSDEASGTETEDDQDLANGASDCADLQDKVNSLIRQICGDPVERSNEVRTEPQGADAGDQAILEGADRAGPGNHEMSDRPRQVPQIPPYWPIPLLPSSKINSELQNVVNASNFQPADFFTLASYLLQQRLRRLLRSDDVVIHHHCGQWVMRVNELQMELTVHADNENMAKQLLYAMLALRLKLGGEERTVSSGKKKRDKHAAVGNPKKKEGNSTSAGKDATKKLVDDMIRALESDIASRPYSIGSLAAVAANNDSSKTPFGVRFRWLHRGKFKSWVEKNIPGITIHKDNTLSYSRSSESYRTKKKSRR</sequence>
<evidence type="ECO:0000256" key="1">
    <source>
        <dbReference type="SAM" id="MobiDB-lite"/>
    </source>
</evidence>
<dbReference type="AlphaFoldDB" id="A0A9P1GNB1"/>
<evidence type="ECO:0000313" key="4">
    <source>
        <dbReference type="Proteomes" id="UP001152797"/>
    </source>
</evidence>